<sequence>MIRKILMLLGVICVPIALALASQSLASTAEPPRLPQETIEVQLSGSGEPSEPAASASSSATPSGSAEPRDAASVAPDQAEESDAPSPAPVTEAPVSPGVPVPNVGEIPQQVYQNPHPVQVPSDDDMDDEWDGDLDD</sequence>
<reference evidence="3 4" key="1">
    <citation type="journal article" date="2019" name="Int. J. Syst. Evol. Microbiol.">
        <title>The Global Catalogue of Microorganisms (GCM) 10K type strain sequencing project: providing services to taxonomists for standard genome sequencing and annotation.</title>
        <authorList>
            <consortium name="The Broad Institute Genomics Platform"/>
            <consortium name="The Broad Institute Genome Sequencing Center for Infectious Disease"/>
            <person name="Wu L."/>
            <person name="Ma J."/>
        </authorList>
    </citation>
    <scope>NUCLEOTIDE SEQUENCE [LARGE SCALE GENOMIC DNA]</scope>
    <source>
        <strain evidence="3 4">JCM 15914</strain>
    </source>
</reference>
<comment type="caution">
    <text evidence="3">The sequence shown here is derived from an EMBL/GenBank/DDBJ whole genome shotgun (WGS) entry which is preliminary data.</text>
</comment>
<protein>
    <recommendedName>
        <fullName evidence="5">Secreted protein</fullName>
    </recommendedName>
</protein>
<feature type="region of interest" description="Disordered" evidence="1">
    <location>
        <begin position="25"/>
        <end position="136"/>
    </location>
</feature>
<dbReference type="EMBL" id="BAAAQA010000025">
    <property type="protein sequence ID" value="GAA2120924.1"/>
    <property type="molecule type" value="Genomic_DNA"/>
</dbReference>
<gene>
    <name evidence="3" type="ORF">GCM10009824_23020</name>
</gene>
<name>A0ABN2Y3X8_9MICC</name>
<organism evidence="3 4">
    <name type="scientific">Kocuria atrinae</name>
    <dbReference type="NCBI Taxonomy" id="592377"/>
    <lineage>
        <taxon>Bacteria</taxon>
        <taxon>Bacillati</taxon>
        <taxon>Actinomycetota</taxon>
        <taxon>Actinomycetes</taxon>
        <taxon>Micrococcales</taxon>
        <taxon>Micrococcaceae</taxon>
        <taxon>Kocuria</taxon>
    </lineage>
</organism>
<feature type="compositionally biased region" description="Acidic residues" evidence="1">
    <location>
        <begin position="122"/>
        <end position="136"/>
    </location>
</feature>
<dbReference type="RefSeq" id="WP_344225174.1">
    <property type="nucleotide sequence ID" value="NZ_BAAAQA010000025.1"/>
</dbReference>
<evidence type="ECO:0000256" key="2">
    <source>
        <dbReference type="SAM" id="SignalP"/>
    </source>
</evidence>
<evidence type="ECO:0000313" key="3">
    <source>
        <dbReference type="EMBL" id="GAA2120924.1"/>
    </source>
</evidence>
<evidence type="ECO:0008006" key="5">
    <source>
        <dbReference type="Google" id="ProtNLM"/>
    </source>
</evidence>
<dbReference type="Proteomes" id="UP001500166">
    <property type="component" value="Unassembled WGS sequence"/>
</dbReference>
<keyword evidence="2" id="KW-0732">Signal</keyword>
<feature type="compositionally biased region" description="Low complexity" evidence="1">
    <location>
        <begin position="94"/>
        <end position="105"/>
    </location>
</feature>
<feature type="signal peptide" evidence="2">
    <location>
        <begin position="1"/>
        <end position="26"/>
    </location>
</feature>
<feature type="compositionally biased region" description="Low complexity" evidence="1">
    <location>
        <begin position="44"/>
        <end position="66"/>
    </location>
</feature>
<evidence type="ECO:0000256" key="1">
    <source>
        <dbReference type="SAM" id="MobiDB-lite"/>
    </source>
</evidence>
<accession>A0ABN2Y3X8</accession>
<evidence type="ECO:0000313" key="4">
    <source>
        <dbReference type="Proteomes" id="UP001500166"/>
    </source>
</evidence>
<feature type="chain" id="PRO_5045591017" description="Secreted protein" evidence="2">
    <location>
        <begin position="27"/>
        <end position="136"/>
    </location>
</feature>
<proteinExistence type="predicted"/>
<keyword evidence="4" id="KW-1185">Reference proteome</keyword>